<accession>A0ABZ1YTX0</accession>
<reference evidence="3" key="1">
    <citation type="submission" date="2022-10" db="EMBL/GenBank/DDBJ databases">
        <title>The complete genomes of actinobacterial strains from the NBC collection.</title>
        <authorList>
            <person name="Joergensen T.S."/>
            <person name="Alvarez Arevalo M."/>
            <person name="Sterndorff E.B."/>
            <person name="Faurdal D."/>
            <person name="Vuksanovic O."/>
            <person name="Mourched A.-S."/>
            <person name="Charusanti P."/>
            <person name="Shaw S."/>
            <person name="Blin K."/>
            <person name="Weber T."/>
        </authorList>
    </citation>
    <scope>NUCLEOTIDE SEQUENCE</scope>
    <source>
        <strain evidence="3">NBC_01482</strain>
    </source>
</reference>
<dbReference type="EMBL" id="CP109441">
    <property type="protein sequence ID" value="WUV46694.1"/>
    <property type="molecule type" value="Genomic_DNA"/>
</dbReference>
<dbReference type="Proteomes" id="UP001432062">
    <property type="component" value="Chromosome"/>
</dbReference>
<name>A0ABZ1YTX0_9NOCA</name>
<keyword evidence="1" id="KW-0233">DNA recombination</keyword>
<gene>
    <name evidence="3" type="ORF">OG563_00025</name>
</gene>
<protein>
    <submittedName>
        <fullName evidence="3">Site-specific integrase</fullName>
    </submittedName>
</protein>
<dbReference type="Gene3D" id="1.10.443.10">
    <property type="entry name" value="Intergrase catalytic core"/>
    <property type="match status" value="1"/>
</dbReference>
<dbReference type="InterPro" id="IPR002104">
    <property type="entry name" value="Integrase_catalytic"/>
</dbReference>
<evidence type="ECO:0000256" key="1">
    <source>
        <dbReference type="ARBA" id="ARBA00023172"/>
    </source>
</evidence>
<dbReference type="InterPro" id="IPR011010">
    <property type="entry name" value="DNA_brk_join_enz"/>
</dbReference>
<organism evidence="3 4">
    <name type="scientific">Nocardia vinacea</name>
    <dbReference type="NCBI Taxonomy" id="96468"/>
    <lineage>
        <taxon>Bacteria</taxon>
        <taxon>Bacillati</taxon>
        <taxon>Actinomycetota</taxon>
        <taxon>Actinomycetes</taxon>
        <taxon>Mycobacteriales</taxon>
        <taxon>Nocardiaceae</taxon>
        <taxon>Nocardia</taxon>
    </lineage>
</organism>
<evidence type="ECO:0000313" key="4">
    <source>
        <dbReference type="Proteomes" id="UP001432062"/>
    </source>
</evidence>
<dbReference type="PROSITE" id="PS51898">
    <property type="entry name" value="TYR_RECOMBINASE"/>
    <property type="match status" value="1"/>
</dbReference>
<dbReference type="SUPFAM" id="SSF56349">
    <property type="entry name" value="DNA breaking-rejoining enzymes"/>
    <property type="match status" value="1"/>
</dbReference>
<feature type="domain" description="Tyr recombinase" evidence="2">
    <location>
        <begin position="415"/>
        <end position="623"/>
    </location>
</feature>
<sequence>MIWSRNALIFPQTHRLLGWLQCAVTNCDQKAATTCGLCASCFLRWKKNDRPQIAEFVLTERVRVRDWMAGPCSVPDCARQWRTRSAALCQAHDYTRRLQRLTVAELVAHPETVGYPAFGPCSVAACTRYRDSSGPYCETHAHRWATFRRRTDPAQHDEPRWRTSQPAVAVGGEVSLRGLPDRVVAELLFGLQQRTADGSKTKVSFFRCLADHVRAQGIACLEEVAFDGLILEVSTLARQFVTAARRLRSDPESERHKDVWDTTVFGFSGTLRFDAISQAWLRDAAKVMAYNDLPRQRGKGGKQHCQCRINYLALLSESLRLQRRDHGSDPAALARDDVTAFLNRMAFLQAEGGLSEKKRIRVVREVRRLLGEMRALGLTRAGQPMYGLPDDFSLREGDAPDEPEDNAAGRDLPTEVIRHLCERLDLLETLTSPEIRAAVELLIDTGRRPDEICQLGLDCLDREGQGKPILVYDNLEANRMRRRLPIQEATAAVIERQQRRVRARFADEPASRLKLLPTSIKNPHGIKAINDGHLGARHRDWITALPDTSVPMTVVVNGKTVVKLVPFDKSRIIPYAYRHTYAQRHADAGVAVDVLRELMDHLHLVTTQGYYRVGEKRRRDAVDRVTTMQFDRHGIRVWRQAQALLDDEHLRRAVGEVAVPYGSCSEPSNVAAGGDDCPVRFRCVGCAHLSTDVSYLPDLEAYLADLMRSRERLRSVIADDWAKTEATPSGEEITRIRRLISRVKADVDDLSVEDRAQFEESVAIVRRARNRVVGLGTPRIRQPVPDIRPDRSA</sequence>
<dbReference type="RefSeq" id="WP_329410652.1">
    <property type="nucleotide sequence ID" value="NZ_CP109441.1"/>
</dbReference>
<dbReference type="CDD" id="cd00397">
    <property type="entry name" value="DNA_BRE_C"/>
    <property type="match status" value="1"/>
</dbReference>
<keyword evidence="4" id="KW-1185">Reference proteome</keyword>
<dbReference type="InterPro" id="IPR013762">
    <property type="entry name" value="Integrase-like_cat_sf"/>
</dbReference>
<evidence type="ECO:0000313" key="3">
    <source>
        <dbReference type="EMBL" id="WUV46694.1"/>
    </source>
</evidence>
<evidence type="ECO:0000259" key="2">
    <source>
        <dbReference type="PROSITE" id="PS51898"/>
    </source>
</evidence>
<proteinExistence type="predicted"/>